<dbReference type="InterPro" id="IPR015590">
    <property type="entry name" value="Aldehyde_DH_dom"/>
</dbReference>
<dbReference type="AlphaFoldDB" id="A0A9N8EWP0"/>
<gene>
    <name evidence="4" type="ORF">SEMRO_1982_G309190.1</name>
</gene>
<feature type="coiled-coil region" evidence="1">
    <location>
        <begin position="19"/>
        <end position="53"/>
    </location>
</feature>
<feature type="region of interest" description="Disordered" evidence="2">
    <location>
        <begin position="93"/>
        <end position="382"/>
    </location>
</feature>
<comment type="caution">
    <text evidence="4">The sequence shown here is derived from an EMBL/GenBank/DDBJ whole genome shotgun (WGS) entry which is preliminary data.</text>
</comment>
<dbReference type="GO" id="GO:0016620">
    <property type="term" value="F:oxidoreductase activity, acting on the aldehyde or oxo group of donors, NAD or NADP as acceptor"/>
    <property type="evidence" value="ECO:0007669"/>
    <property type="project" value="InterPro"/>
</dbReference>
<dbReference type="OrthoDB" id="40137at2759"/>
<evidence type="ECO:0000313" key="4">
    <source>
        <dbReference type="EMBL" id="CAB9527349.1"/>
    </source>
</evidence>
<feature type="compositionally biased region" description="Pro residues" evidence="2">
    <location>
        <begin position="227"/>
        <end position="244"/>
    </location>
</feature>
<proteinExistence type="predicted"/>
<keyword evidence="1" id="KW-0175">Coiled coil</keyword>
<protein>
    <submittedName>
        <fullName evidence="4">Aldehyde dehydrogenase family</fullName>
    </submittedName>
</protein>
<keyword evidence="5" id="KW-1185">Reference proteome</keyword>
<evidence type="ECO:0000259" key="3">
    <source>
        <dbReference type="Pfam" id="PF00171"/>
    </source>
</evidence>
<feature type="compositionally biased region" description="Pro residues" evidence="2">
    <location>
        <begin position="252"/>
        <end position="282"/>
    </location>
</feature>
<feature type="compositionally biased region" description="Low complexity" evidence="2">
    <location>
        <begin position="152"/>
        <end position="161"/>
    </location>
</feature>
<dbReference type="InterPro" id="IPR016162">
    <property type="entry name" value="Ald_DH_N"/>
</dbReference>
<evidence type="ECO:0000256" key="2">
    <source>
        <dbReference type="SAM" id="MobiDB-lite"/>
    </source>
</evidence>
<dbReference type="SUPFAM" id="SSF53720">
    <property type="entry name" value="ALDH-like"/>
    <property type="match status" value="1"/>
</dbReference>
<feature type="region of interest" description="Disordered" evidence="2">
    <location>
        <begin position="439"/>
        <end position="464"/>
    </location>
</feature>
<dbReference type="Pfam" id="PF00171">
    <property type="entry name" value="Aldedh"/>
    <property type="match status" value="1"/>
</dbReference>
<name>A0A9N8EWP0_9STRA</name>
<dbReference type="InterPro" id="IPR016161">
    <property type="entry name" value="Ald_DH/histidinol_DH"/>
</dbReference>
<reference evidence="4" key="1">
    <citation type="submission" date="2020-06" db="EMBL/GenBank/DDBJ databases">
        <authorList>
            <consortium name="Plant Systems Biology data submission"/>
        </authorList>
    </citation>
    <scope>NUCLEOTIDE SEQUENCE</scope>
    <source>
        <strain evidence="4">D6</strain>
    </source>
</reference>
<dbReference type="Gene3D" id="3.40.309.10">
    <property type="entry name" value="Aldehyde Dehydrogenase, Chain A, domain 2"/>
    <property type="match status" value="1"/>
</dbReference>
<feature type="compositionally biased region" description="Basic and acidic residues" evidence="2">
    <location>
        <begin position="343"/>
        <end position="352"/>
    </location>
</feature>
<organism evidence="4 5">
    <name type="scientific">Seminavis robusta</name>
    <dbReference type="NCBI Taxonomy" id="568900"/>
    <lineage>
        <taxon>Eukaryota</taxon>
        <taxon>Sar</taxon>
        <taxon>Stramenopiles</taxon>
        <taxon>Ochrophyta</taxon>
        <taxon>Bacillariophyta</taxon>
        <taxon>Bacillariophyceae</taxon>
        <taxon>Bacillariophycidae</taxon>
        <taxon>Naviculales</taxon>
        <taxon>Naviculaceae</taxon>
        <taxon>Seminavis</taxon>
    </lineage>
</organism>
<feature type="compositionally biased region" description="Basic and acidic residues" evidence="2">
    <location>
        <begin position="169"/>
        <end position="194"/>
    </location>
</feature>
<dbReference type="InterPro" id="IPR016163">
    <property type="entry name" value="Ald_DH_C"/>
</dbReference>
<feature type="compositionally biased region" description="Basic and acidic residues" evidence="2">
    <location>
        <begin position="446"/>
        <end position="464"/>
    </location>
</feature>
<sequence>MHLPAGEAVGSLNKTKWANTTAKERLVILEQLQERLTEEMEDLGQEEAEMKNMKIGTTDNPYAADACRLTSVVPLAFCISSAIDLYKTNIAGKPLGPVRVNKVEPHSGVDMIDFGNKDDTENEEEDDTQQQQQEFEQEADTSHSQIDELFPDNKNNNTQQQQDEDNDKEDNTKDKKKDNDQEDTTKEDKEKSELIVENGDDNTDNNNIPPVTPTAADALPPDELIPSSPPEQQPDVPPPPPPSDSPAKIPDNTPPEPPSDPPPEPPANPPPEPPASPPPEPPQTTQEEEAAEKDGEADQSTTEEINGDDKQHDNADTTKENGTGNDDTVPSTTEEPDTTTTINDEKNDKDATVENGDTAETEPPPSSTEATTTTTNDEVEEGKKIKIMFEEGDEFAMLDPDGKPPAVFHDALISPRTWNEKGYFNSRQERLRFRIIQQPPQDEAEAVERDPNNEDGRVGPYDRRDPKATAILGASCYSAAPEIIKATFFDGHVVVYKPHPYNVDVDRIWAEVLKPLVEIGAVSYCKADEGPELVKDPRIDQIYMTGTAETGREVLQAANSSDTTNNKKKTCVLQTGSVNPVILVPGLNRQWKAKEMRHHALQIASAGKFNGGHFCGRPQVIVTSKSWDQREAFLEELEKAIAERTPPEGSYDPKYRREFNRFVREYPENSKIIEAEGLTTDSARVLLVTGAAEDSYGLQHEAFCQVLIEVALDIPDHPVAYLPEAVKFCNEKLYGSLCATIVVDDVVNKKYSGIVHQALTDLNYGTVATNAMACFAWFNPGMYWGNYKFDDDDEECEAKGVGHFGNLMGYHESAVKSVITDCFTGNGHWIKTCRGAYAEKIASLSHYALEPSWKKVSAYKYKGVRAAAARKDW</sequence>
<feature type="compositionally biased region" description="Acidic residues" evidence="2">
    <location>
        <begin position="286"/>
        <end position="297"/>
    </location>
</feature>
<dbReference type="Gene3D" id="3.40.605.10">
    <property type="entry name" value="Aldehyde Dehydrogenase, Chain A, domain 1"/>
    <property type="match status" value="1"/>
</dbReference>
<feature type="domain" description="Aldehyde dehydrogenase" evidence="3">
    <location>
        <begin position="491"/>
        <end position="642"/>
    </location>
</feature>
<dbReference type="Proteomes" id="UP001153069">
    <property type="component" value="Unassembled WGS sequence"/>
</dbReference>
<feature type="compositionally biased region" description="Low complexity" evidence="2">
    <location>
        <begin position="326"/>
        <end position="341"/>
    </location>
</feature>
<feature type="compositionally biased region" description="Basic and acidic residues" evidence="2">
    <location>
        <begin position="307"/>
        <end position="319"/>
    </location>
</feature>
<accession>A0A9N8EWP0</accession>
<evidence type="ECO:0000256" key="1">
    <source>
        <dbReference type="SAM" id="Coils"/>
    </source>
</evidence>
<dbReference type="EMBL" id="CAICTM010001980">
    <property type="protein sequence ID" value="CAB9527349.1"/>
    <property type="molecule type" value="Genomic_DNA"/>
</dbReference>
<evidence type="ECO:0000313" key="5">
    <source>
        <dbReference type="Proteomes" id="UP001153069"/>
    </source>
</evidence>